<keyword evidence="2" id="KW-0963">Cytoplasm</keyword>
<keyword evidence="3" id="KW-0206">Cytoskeleton</keyword>
<keyword evidence="8" id="KW-1185">Reference proteome</keyword>
<dbReference type="InterPro" id="IPR015943">
    <property type="entry name" value="WD40/YVTN_repeat-like_dom_sf"/>
</dbReference>
<feature type="region of interest" description="Disordered" evidence="6">
    <location>
        <begin position="885"/>
        <end position="911"/>
    </location>
</feature>
<dbReference type="PANTHER" id="PTHR20544:SF0">
    <property type="entry name" value="NUCLEOPROTEIN TPR_MLP1 DOMAIN-CONTAINING PROTEIN"/>
    <property type="match status" value="1"/>
</dbReference>
<evidence type="ECO:0000256" key="2">
    <source>
        <dbReference type="ARBA" id="ARBA00022490"/>
    </source>
</evidence>
<name>A0A9K3GIN5_9EUKA</name>
<feature type="coiled-coil region" evidence="5">
    <location>
        <begin position="1347"/>
        <end position="1490"/>
    </location>
</feature>
<dbReference type="SUPFAM" id="SSF50978">
    <property type="entry name" value="WD40 repeat-like"/>
    <property type="match status" value="1"/>
</dbReference>
<feature type="region of interest" description="Disordered" evidence="6">
    <location>
        <begin position="433"/>
        <end position="453"/>
    </location>
</feature>
<feature type="coiled-coil region" evidence="5">
    <location>
        <begin position="632"/>
        <end position="686"/>
    </location>
</feature>
<evidence type="ECO:0000256" key="3">
    <source>
        <dbReference type="ARBA" id="ARBA00023212"/>
    </source>
</evidence>
<comment type="similarity">
    <text evidence="4">Belongs to the CEP135/TSGA10 family.</text>
</comment>
<dbReference type="GO" id="GO:0005814">
    <property type="term" value="C:centriole"/>
    <property type="evidence" value="ECO:0007669"/>
    <property type="project" value="UniProtKB-SubCell"/>
</dbReference>
<comment type="caution">
    <text evidence="7">The sequence shown here is derived from an EMBL/GenBank/DDBJ whole genome shotgun (WGS) entry which is preliminary data.</text>
</comment>
<protein>
    <submittedName>
        <fullName evidence="7">Uncharacterized protein</fullName>
    </submittedName>
</protein>
<feature type="coiled-coil region" evidence="5">
    <location>
        <begin position="543"/>
        <end position="584"/>
    </location>
</feature>
<comment type="subcellular location">
    <subcellularLocation>
        <location evidence="1">Cytoplasm</location>
        <location evidence="1">Cytoskeleton</location>
        <location evidence="1">Microtubule organizing center</location>
        <location evidence="1">Centrosome</location>
        <location evidence="1">Centriole</location>
    </subcellularLocation>
</comment>
<evidence type="ECO:0000313" key="8">
    <source>
        <dbReference type="Proteomes" id="UP000265618"/>
    </source>
</evidence>
<dbReference type="Gene3D" id="1.10.287.1490">
    <property type="match status" value="2"/>
</dbReference>
<proteinExistence type="inferred from homology"/>
<dbReference type="InterPro" id="IPR051877">
    <property type="entry name" value="Centriole_BasalBody_StrucProt"/>
</dbReference>
<feature type="non-terminal residue" evidence="7">
    <location>
        <position position="1"/>
    </location>
</feature>
<feature type="coiled-coil region" evidence="5">
    <location>
        <begin position="719"/>
        <end position="795"/>
    </location>
</feature>
<evidence type="ECO:0000313" key="7">
    <source>
        <dbReference type="EMBL" id="GIQ85349.1"/>
    </source>
</evidence>
<evidence type="ECO:0000256" key="4">
    <source>
        <dbReference type="ARBA" id="ARBA00038123"/>
    </source>
</evidence>
<dbReference type="Gene3D" id="2.130.10.10">
    <property type="entry name" value="YVTN repeat-like/Quinoprotein amine dehydrogenase"/>
    <property type="match status" value="1"/>
</dbReference>
<feature type="coiled-coil region" evidence="5">
    <location>
        <begin position="1143"/>
        <end position="1286"/>
    </location>
</feature>
<organism evidence="7 8">
    <name type="scientific">Kipferlia bialata</name>
    <dbReference type="NCBI Taxonomy" id="797122"/>
    <lineage>
        <taxon>Eukaryota</taxon>
        <taxon>Metamonada</taxon>
        <taxon>Carpediemonas-like organisms</taxon>
        <taxon>Kipferlia</taxon>
    </lineage>
</organism>
<dbReference type="PANTHER" id="PTHR20544">
    <property type="entry name" value="CENTROSOMAL PROTEIN CEP135"/>
    <property type="match status" value="1"/>
</dbReference>
<feature type="coiled-coil region" evidence="5">
    <location>
        <begin position="971"/>
        <end position="1040"/>
    </location>
</feature>
<evidence type="ECO:0000256" key="5">
    <source>
        <dbReference type="SAM" id="Coils"/>
    </source>
</evidence>
<sequence>MELEAGDAGLLANEALPDLVPKSVIRVKDCLCVIQRGEYVIGGFKDGSVKTFHMEDSLTCVDMGGERGAHSMYESHSRSRLSQSSSCVAKEPLCSVKAFSYPVTELIDDPESGLLWAVDKAGYVGLFNAEDPTQLTSDPVTHRAVVPKDKTKGVRSTLPLHAMATHGCVVKTKAEAWFAGDGGDIRSVRVTRSAEGSAPSFKLHRVLKGHTGLVVGLVPVDVAMEGGERERQIWSAGSDGKLCQRDLNDGHVMKATTMSAACVALDTYRCDTDLGAHGYVDTVLVVALDNGTIQIINPATHESLTTVTVETDTKNAIRTMAVSDQEVGAVMVGTSDGYLRMLTIQDVCNPGWFGKVKVGTPVLDCVLQSLDVDGVDTVAEALGGGEEEGQDGEDEDGILGAVTEANKMAKIVMATRRGIMFLDYSRVTERAQEESKMHAATTETDEEGYSTPRMGVSAGTVHTGVWDPRTGGVVPILATPGTERFLPTYGEAVEPVVQVTPYGAGGAMTPGWTGDDQPQSQDGESADMIAELIARIQDGDAKIAQQHEALEEKDAEIEDALTRNDQLQAELEQYSEILNRTSATVPEEGMDAAAFWCDKFQASEMNAVSLCSELDEKDVEIFNLKQSVESVSEELAKSLDVLNNKVDEQEEEMECGVHPSQANQYIIDLELELKETQAKLAAARVAQDQAVGKVHDWKKRRDTLQEVEDSIHRQMTMAKAEAEAKTESLNDTRAELEATTDGLAKCQADLDQACATIEDLNTQYTQLETDYNSTCDAFEEQKTMYEEVLQDLESHAEAVGEVSAERDSLVAALQAKEGLMATLEAERDSLLHDKDDMGGESAALANRVSALTAEVETLGAERDALTAARDGVEAALSEAKEQCQTLQTDLETEREAAGTLRAEAEASTSQVSGLQAQVEALSAERDAAASDAATHTDRCSALEAQLEGVRGEVQAAVAAKDALLAESSSGQEAMVEELATLRAKIDTLVQEGETLAAERDAAVAEAEGVRAVVAEREAALTQAQEALAALTAEGERERDTEREKLAEMSQYADTLAATHASLQSDHTTLKAAHAEVTATLQDRETHITTTEATLAEVQAAHTALEAERDRVSAAHSSVTQDLEALTATHASVSAEAQAVGERHAALEETLATVRQELAEAIAARDGSAAQVEEREREMETVQVSLAEERERVTVLEQERASQLEASTASLAQGKAALESVETEVDALKMSVTSLEAAKAALIGERDEVAAQGDALSASLTEAQTQVEALTEERDSLAQERQALSARLEERAGAVSRLEASVATLGEDKAGLEAVIGNMNLEVLDGKQALGEIRAEMEKAVASGIESQQALQAEVDRVTGELEESRADGAKVGAAMLAVNAELEAAKGKVTQLETEAKGLNEEIASVSEAKAEAEAALQAANASLSEAQIDYADMETETGARISELEARVQTQAQEAEALTATIKGLEETMQAKEAEAATVRTDLEQTQKSLANEQRTVTALKGITEHIKNSNQASVKAYTTQLEE</sequence>
<dbReference type="EMBL" id="BDIP01001896">
    <property type="protein sequence ID" value="GIQ85349.1"/>
    <property type="molecule type" value="Genomic_DNA"/>
</dbReference>
<keyword evidence="5" id="KW-0175">Coiled coil</keyword>
<reference evidence="7 8" key="1">
    <citation type="journal article" date="2018" name="PLoS ONE">
        <title>The draft genome of Kipferlia bialata reveals reductive genome evolution in fornicate parasites.</title>
        <authorList>
            <person name="Tanifuji G."/>
            <person name="Takabayashi S."/>
            <person name="Kume K."/>
            <person name="Takagi M."/>
            <person name="Nakayama T."/>
            <person name="Kamikawa R."/>
            <person name="Inagaki Y."/>
            <person name="Hashimoto T."/>
        </authorList>
    </citation>
    <scope>NUCLEOTIDE SEQUENCE [LARGE SCALE GENOMIC DNA]</scope>
    <source>
        <strain evidence="7">NY0173</strain>
    </source>
</reference>
<evidence type="ECO:0000256" key="6">
    <source>
        <dbReference type="SAM" id="MobiDB-lite"/>
    </source>
</evidence>
<evidence type="ECO:0000256" key="1">
    <source>
        <dbReference type="ARBA" id="ARBA00004114"/>
    </source>
</evidence>
<gene>
    <name evidence="7" type="ORF">KIPB_006999</name>
</gene>
<dbReference type="InterPro" id="IPR036322">
    <property type="entry name" value="WD40_repeat_dom_sf"/>
</dbReference>
<dbReference type="Proteomes" id="UP000265618">
    <property type="component" value="Unassembled WGS sequence"/>
</dbReference>
<feature type="coiled-coil region" evidence="5">
    <location>
        <begin position="1087"/>
        <end position="1114"/>
    </location>
</feature>
<accession>A0A9K3GIN5</accession>